<feature type="transmembrane region" description="Helical" evidence="13">
    <location>
        <begin position="130"/>
        <end position="154"/>
    </location>
</feature>
<dbReference type="InterPro" id="IPR050222">
    <property type="entry name" value="MATE_MdtK"/>
</dbReference>
<gene>
    <name evidence="14" type="ORF">IAA07_12625</name>
</gene>
<name>A0A9D2HKX8_9FIRM</name>
<keyword evidence="9 13" id="KW-1133">Transmembrane helix</keyword>
<evidence type="ECO:0000256" key="9">
    <source>
        <dbReference type="ARBA" id="ARBA00022989"/>
    </source>
</evidence>
<keyword evidence="8 13" id="KW-0812">Transmembrane</keyword>
<evidence type="ECO:0000256" key="3">
    <source>
        <dbReference type="ARBA" id="ARBA00010199"/>
    </source>
</evidence>
<dbReference type="NCBIfam" id="TIGR00797">
    <property type="entry name" value="matE"/>
    <property type="match status" value="1"/>
</dbReference>
<evidence type="ECO:0000313" key="14">
    <source>
        <dbReference type="EMBL" id="HJA72394.1"/>
    </source>
</evidence>
<feature type="transmembrane region" description="Helical" evidence="13">
    <location>
        <begin position="418"/>
        <end position="435"/>
    </location>
</feature>
<comment type="subcellular location">
    <subcellularLocation>
        <location evidence="2">Cell membrane</location>
        <topology evidence="2">Multi-pass membrane protein</topology>
    </subcellularLocation>
</comment>
<evidence type="ECO:0000256" key="4">
    <source>
        <dbReference type="ARBA" id="ARBA00020268"/>
    </source>
</evidence>
<keyword evidence="6" id="KW-0050">Antiport</keyword>
<evidence type="ECO:0000256" key="1">
    <source>
        <dbReference type="ARBA" id="ARBA00003408"/>
    </source>
</evidence>
<keyword evidence="11 13" id="KW-0472">Membrane</keyword>
<dbReference type="GO" id="GO:0006811">
    <property type="term" value="P:monoatomic ion transport"/>
    <property type="evidence" value="ECO:0007669"/>
    <property type="project" value="UniProtKB-KW"/>
</dbReference>
<feature type="transmembrane region" description="Helical" evidence="13">
    <location>
        <begin position="161"/>
        <end position="180"/>
    </location>
</feature>
<evidence type="ECO:0000256" key="11">
    <source>
        <dbReference type="ARBA" id="ARBA00023136"/>
    </source>
</evidence>
<dbReference type="GO" id="GO:0042910">
    <property type="term" value="F:xenobiotic transmembrane transporter activity"/>
    <property type="evidence" value="ECO:0007669"/>
    <property type="project" value="InterPro"/>
</dbReference>
<dbReference type="InterPro" id="IPR002528">
    <property type="entry name" value="MATE_fam"/>
</dbReference>
<evidence type="ECO:0000256" key="2">
    <source>
        <dbReference type="ARBA" id="ARBA00004651"/>
    </source>
</evidence>
<dbReference type="GO" id="GO:0005886">
    <property type="term" value="C:plasma membrane"/>
    <property type="evidence" value="ECO:0007669"/>
    <property type="project" value="UniProtKB-SubCell"/>
</dbReference>
<evidence type="ECO:0000256" key="5">
    <source>
        <dbReference type="ARBA" id="ARBA00022448"/>
    </source>
</evidence>
<reference evidence="14" key="1">
    <citation type="journal article" date="2021" name="PeerJ">
        <title>Extensive microbial diversity within the chicken gut microbiome revealed by metagenomics and culture.</title>
        <authorList>
            <person name="Gilroy R."/>
            <person name="Ravi A."/>
            <person name="Getino M."/>
            <person name="Pursley I."/>
            <person name="Horton D.L."/>
            <person name="Alikhan N.F."/>
            <person name="Baker D."/>
            <person name="Gharbi K."/>
            <person name="Hall N."/>
            <person name="Watson M."/>
            <person name="Adriaenssens E.M."/>
            <person name="Foster-Nyarko E."/>
            <person name="Jarju S."/>
            <person name="Secka A."/>
            <person name="Antonio M."/>
            <person name="Oren A."/>
            <person name="Chaudhuri R.R."/>
            <person name="La Ragione R."/>
            <person name="Hildebrand F."/>
            <person name="Pallen M.J."/>
        </authorList>
    </citation>
    <scope>NUCLEOTIDE SEQUENCE</scope>
    <source>
        <strain evidence="14">CHK178-16964</strain>
    </source>
</reference>
<keyword evidence="7" id="KW-1003">Cell membrane</keyword>
<keyword evidence="10" id="KW-0406">Ion transport</keyword>
<feature type="transmembrane region" description="Helical" evidence="13">
    <location>
        <begin position="52"/>
        <end position="76"/>
    </location>
</feature>
<protein>
    <recommendedName>
        <fullName evidence="4">Probable multidrug resistance protein NorM</fullName>
    </recommendedName>
    <alternativeName>
        <fullName evidence="12">Multidrug-efflux transporter</fullName>
    </alternativeName>
</protein>
<accession>A0A9D2HKX8</accession>
<reference evidence="14" key="2">
    <citation type="submission" date="2021-04" db="EMBL/GenBank/DDBJ databases">
        <authorList>
            <person name="Gilroy R."/>
        </authorList>
    </citation>
    <scope>NUCLEOTIDE SEQUENCE</scope>
    <source>
        <strain evidence="14">CHK178-16964</strain>
    </source>
</reference>
<dbReference type="InterPro" id="IPR048279">
    <property type="entry name" value="MdtK-like"/>
</dbReference>
<evidence type="ECO:0000313" key="15">
    <source>
        <dbReference type="Proteomes" id="UP000823900"/>
    </source>
</evidence>
<dbReference type="PANTHER" id="PTHR43298">
    <property type="entry name" value="MULTIDRUG RESISTANCE PROTEIN NORM-RELATED"/>
    <property type="match status" value="1"/>
</dbReference>
<comment type="function">
    <text evidence="1">Multidrug efflux pump.</text>
</comment>
<comment type="similarity">
    <text evidence="3">Belongs to the multi antimicrobial extrusion (MATE) (TC 2.A.66.1) family.</text>
</comment>
<dbReference type="GO" id="GO:0015297">
    <property type="term" value="F:antiporter activity"/>
    <property type="evidence" value="ECO:0007669"/>
    <property type="project" value="UniProtKB-KW"/>
</dbReference>
<dbReference type="Pfam" id="PF01554">
    <property type="entry name" value="MatE"/>
    <property type="match status" value="2"/>
</dbReference>
<evidence type="ECO:0000256" key="8">
    <source>
        <dbReference type="ARBA" id="ARBA00022692"/>
    </source>
</evidence>
<feature type="transmembrane region" description="Helical" evidence="13">
    <location>
        <begin position="351"/>
        <end position="372"/>
    </location>
</feature>
<evidence type="ECO:0000256" key="7">
    <source>
        <dbReference type="ARBA" id="ARBA00022475"/>
    </source>
</evidence>
<feature type="transmembrane region" description="Helical" evidence="13">
    <location>
        <begin position="88"/>
        <end position="110"/>
    </location>
</feature>
<feature type="transmembrane region" description="Helical" evidence="13">
    <location>
        <begin position="186"/>
        <end position="208"/>
    </location>
</feature>
<dbReference type="EMBL" id="DWZA01000104">
    <property type="protein sequence ID" value="HJA72394.1"/>
    <property type="molecule type" value="Genomic_DNA"/>
</dbReference>
<dbReference type="Proteomes" id="UP000823900">
    <property type="component" value="Unassembled WGS sequence"/>
</dbReference>
<evidence type="ECO:0000256" key="10">
    <source>
        <dbReference type="ARBA" id="ARBA00023065"/>
    </source>
</evidence>
<feature type="transmembrane region" description="Helical" evidence="13">
    <location>
        <begin position="243"/>
        <end position="267"/>
    </location>
</feature>
<evidence type="ECO:0000256" key="6">
    <source>
        <dbReference type="ARBA" id="ARBA00022449"/>
    </source>
</evidence>
<feature type="transmembrane region" description="Helical" evidence="13">
    <location>
        <begin position="273"/>
        <end position="293"/>
    </location>
</feature>
<feature type="transmembrane region" description="Helical" evidence="13">
    <location>
        <begin position="384"/>
        <end position="403"/>
    </location>
</feature>
<comment type="caution">
    <text evidence="14">The sequence shown here is derived from an EMBL/GenBank/DDBJ whole genome shotgun (WGS) entry which is preliminary data.</text>
</comment>
<organism evidence="14 15">
    <name type="scientific">Candidatus Lachnoclostridium stercoravium</name>
    <dbReference type="NCBI Taxonomy" id="2838633"/>
    <lineage>
        <taxon>Bacteria</taxon>
        <taxon>Bacillati</taxon>
        <taxon>Bacillota</taxon>
        <taxon>Clostridia</taxon>
        <taxon>Lachnospirales</taxon>
        <taxon>Lachnospiraceae</taxon>
    </lineage>
</organism>
<proteinExistence type="inferred from homology"/>
<dbReference type="AlphaFoldDB" id="A0A9D2HKX8"/>
<dbReference type="PANTHER" id="PTHR43298:SF2">
    <property type="entry name" value="FMN_FAD EXPORTER YEEO-RELATED"/>
    <property type="match status" value="1"/>
</dbReference>
<evidence type="ECO:0000256" key="12">
    <source>
        <dbReference type="ARBA" id="ARBA00031636"/>
    </source>
</evidence>
<sequence length="443" mass="47758">MTEGRPVSLMAAFAFPLILANLGQQLYMIADAIIVGKGVGVEALAAVGATDWSYWLALWVILALTQGFAIPISHYFGQGNKKKIRQTVAMSVKLCAVSGVILTAVCLAAACPLLRLLKTPENIFGQASSYLLTMFAGIPVVMAYNMAAAILRAFGDGKTPLIAIAVAGVTNIILDLLFVLGFHWGVVGAAAATVTAQFLAFLYCFVILKKMDLMALRKTDWAIRGYIIKSQCRLALPLALQQILIAIGGMILQSAINSQGFIFIAGFTATNKIYGLLESSAVSLGYAVTTYMAQNYGRGFYHRIREGLKGATLFAVALSVCISAVMIAAGKPVLSLFIDQTSADAPAVLDIAYHYLFIMSCLLFILYLLYVFRNTLQGLENPVGPLLSGIMEFAARVSVAWGFTRIWGDEVIFFAEPFAWVAATAVLIVTCLQTIRKLPDTLK</sequence>
<evidence type="ECO:0000256" key="13">
    <source>
        <dbReference type="SAM" id="Phobius"/>
    </source>
</evidence>
<dbReference type="PIRSF" id="PIRSF006603">
    <property type="entry name" value="DinF"/>
    <property type="match status" value="1"/>
</dbReference>
<feature type="transmembrane region" description="Helical" evidence="13">
    <location>
        <begin position="313"/>
        <end position="331"/>
    </location>
</feature>
<keyword evidence="5" id="KW-0813">Transport</keyword>